<evidence type="ECO:0000256" key="3">
    <source>
        <dbReference type="ARBA" id="ARBA00023125"/>
    </source>
</evidence>
<dbReference type="NCBIfam" id="TIGR02937">
    <property type="entry name" value="sigma70-ECF"/>
    <property type="match status" value="1"/>
</dbReference>
<dbReference type="PANTHER" id="PTHR43133:SF8">
    <property type="entry name" value="RNA POLYMERASE SIGMA FACTOR HI_1459-RELATED"/>
    <property type="match status" value="1"/>
</dbReference>
<dbReference type="InterPro" id="IPR013325">
    <property type="entry name" value="RNA_pol_sigma_r2"/>
</dbReference>
<dbReference type="EMBL" id="CP036264">
    <property type="protein sequence ID" value="QEG02883.1"/>
    <property type="molecule type" value="Genomic_DNA"/>
</dbReference>
<keyword evidence="4" id="KW-0804">Transcription</keyword>
<dbReference type="GO" id="GO:0006352">
    <property type="term" value="P:DNA-templated transcription initiation"/>
    <property type="evidence" value="ECO:0007669"/>
    <property type="project" value="InterPro"/>
</dbReference>
<evidence type="ECO:0000313" key="6">
    <source>
        <dbReference type="EMBL" id="QEG02883.1"/>
    </source>
</evidence>
<accession>A0A5B9MNI2</accession>
<dbReference type="AlphaFoldDB" id="A0A5B9MNI2"/>
<dbReference type="GO" id="GO:0016987">
    <property type="term" value="F:sigma factor activity"/>
    <property type="evidence" value="ECO:0007669"/>
    <property type="project" value="UniProtKB-KW"/>
</dbReference>
<reference evidence="6 7" key="1">
    <citation type="submission" date="2019-02" db="EMBL/GenBank/DDBJ databases">
        <title>Planctomycetal bacteria perform biofilm scaping via a novel small molecule.</title>
        <authorList>
            <person name="Jeske O."/>
            <person name="Boedeker C."/>
            <person name="Wiegand S."/>
            <person name="Breitling P."/>
            <person name="Kallscheuer N."/>
            <person name="Jogler M."/>
            <person name="Rohde M."/>
            <person name="Petersen J."/>
            <person name="Medema M.H."/>
            <person name="Surup F."/>
            <person name="Jogler C."/>
        </authorList>
    </citation>
    <scope>NUCLEOTIDE SEQUENCE [LARGE SCALE GENOMIC DNA]</scope>
    <source>
        <strain evidence="6 7">Mal15</strain>
    </source>
</reference>
<evidence type="ECO:0000259" key="5">
    <source>
        <dbReference type="Pfam" id="PF04542"/>
    </source>
</evidence>
<dbReference type="Gene3D" id="1.10.1740.10">
    <property type="match status" value="1"/>
</dbReference>
<dbReference type="GO" id="GO:0003677">
    <property type="term" value="F:DNA binding"/>
    <property type="evidence" value="ECO:0007669"/>
    <property type="project" value="UniProtKB-KW"/>
</dbReference>
<dbReference type="KEGG" id="smam:Mal15_70040"/>
<dbReference type="InterPro" id="IPR007627">
    <property type="entry name" value="RNA_pol_sigma70_r2"/>
</dbReference>
<proteinExistence type="predicted"/>
<feature type="domain" description="RNA polymerase sigma-70 region 2" evidence="5">
    <location>
        <begin position="4"/>
        <end position="53"/>
    </location>
</feature>
<keyword evidence="3" id="KW-0238">DNA-binding</keyword>
<evidence type="ECO:0000256" key="2">
    <source>
        <dbReference type="ARBA" id="ARBA00023082"/>
    </source>
</evidence>
<sequence>MQRSDADDVVQEVLMAFSRQAASFEYDGQLRFRGFLRTIARRAWADFLTNKQRQAIATGDTVVHQMLQQHGDGDQFAEQMEAEWKRELLEKAMLRVRDRVQPKTWQAFEQLTRNGRSGEQVAESLDMKVGAVWVAKSKVKKMLQEEVAILEQAELLPPDPC</sequence>
<organism evidence="6 7">
    <name type="scientific">Stieleria maiorica</name>
    <dbReference type="NCBI Taxonomy" id="2795974"/>
    <lineage>
        <taxon>Bacteria</taxon>
        <taxon>Pseudomonadati</taxon>
        <taxon>Planctomycetota</taxon>
        <taxon>Planctomycetia</taxon>
        <taxon>Pirellulales</taxon>
        <taxon>Pirellulaceae</taxon>
        <taxon>Stieleria</taxon>
    </lineage>
</organism>
<protein>
    <submittedName>
        <fullName evidence="6">RNA polymerase sigma factor</fullName>
    </submittedName>
</protein>
<dbReference type="SUPFAM" id="SSF88946">
    <property type="entry name" value="Sigma2 domain of RNA polymerase sigma factors"/>
    <property type="match status" value="1"/>
</dbReference>
<dbReference type="InterPro" id="IPR014284">
    <property type="entry name" value="RNA_pol_sigma-70_dom"/>
</dbReference>
<gene>
    <name evidence="6" type="ORF">Mal15_70040</name>
</gene>
<dbReference type="Proteomes" id="UP000321353">
    <property type="component" value="Chromosome"/>
</dbReference>
<name>A0A5B9MNI2_9BACT</name>
<evidence type="ECO:0000256" key="1">
    <source>
        <dbReference type="ARBA" id="ARBA00023015"/>
    </source>
</evidence>
<dbReference type="InterPro" id="IPR039425">
    <property type="entry name" value="RNA_pol_sigma-70-like"/>
</dbReference>
<evidence type="ECO:0000313" key="7">
    <source>
        <dbReference type="Proteomes" id="UP000321353"/>
    </source>
</evidence>
<keyword evidence="7" id="KW-1185">Reference proteome</keyword>
<dbReference type="Pfam" id="PF04542">
    <property type="entry name" value="Sigma70_r2"/>
    <property type="match status" value="1"/>
</dbReference>
<dbReference type="PANTHER" id="PTHR43133">
    <property type="entry name" value="RNA POLYMERASE ECF-TYPE SIGMA FACTO"/>
    <property type="match status" value="1"/>
</dbReference>
<keyword evidence="2" id="KW-0731">Sigma factor</keyword>
<keyword evidence="1" id="KW-0805">Transcription regulation</keyword>
<evidence type="ECO:0000256" key="4">
    <source>
        <dbReference type="ARBA" id="ARBA00023163"/>
    </source>
</evidence>